<organism evidence="1 2">
    <name type="scientific">Mesorhizobium cantuariense</name>
    <dbReference type="NCBI Taxonomy" id="1300275"/>
    <lineage>
        <taxon>Bacteria</taxon>
        <taxon>Pseudomonadati</taxon>
        <taxon>Pseudomonadota</taxon>
        <taxon>Alphaproteobacteria</taxon>
        <taxon>Hyphomicrobiales</taxon>
        <taxon>Phyllobacteriaceae</taxon>
        <taxon>Mesorhizobium</taxon>
    </lineage>
</organism>
<accession>A0ABV7MR95</accession>
<dbReference type="Proteomes" id="UP001595648">
    <property type="component" value="Unassembled WGS sequence"/>
</dbReference>
<protein>
    <recommendedName>
        <fullName evidence="3">HNH endonuclease</fullName>
    </recommendedName>
</protein>
<dbReference type="EMBL" id="JBHRVD010000001">
    <property type="protein sequence ID" value="MFC3324421.1"/>
    <property type="molecule type" value="Genomic_DNA"/>
</dbReference>
<proteinExistence type="predicted"/>
<reference evidence="2" key="1">
    <citation type="journal article" date="2019" name="Int. J. Syst. Evol. Microbiol.">
        <title>The Global Catalogue of Microorganisms (GCM) 10K type strain sequencing project: providing services to taxonomists for standard genome sequencing and annotation.</title>
        <authorList>
            <consortium name="The Broad Institute Genomics Platform"/>
            <consortium name="The Broad Institute Genome Sequencing Center for Infectious Disease"/>
            <person name="Wu L."/>
            <person name="Ma J."/>
        </authorList>
    </citation>
    <scope>NUCLEOTIDE SEQUENCE [LARGE SCALE GENOMIC DNA]</scope>
    <source>
        <strain evidence="2">ICMP 19515</strain>
    </source>
</reference>
<keyword evidence="2" id="KW-1185">Reference proteome</keyword>
<dbReference type="CDD" id="cd00085">
    <property type="entry name" value="HNHc"/>
    <property type="match status" value="1"/>
</dbReference>
<dbReference type="RefSeq" id="WP_378981266.1">
    <property type="nucleotide sequence ID" value="NZ_JBHRVD010000001.1"/>
</dbReference>
<dbReference type="Gene3D" id="1.10.30.50">
    <property type="match status" value="1"/>
</dbReference>
<name>A0ABV7MR95_9HYPH</name>
<comment type="caution">
    <text evidence="1">The sequence shown here is derived from an EMBL/GenBank/DDBJ whole genome shotgun (WGS) entry which is preliminary data.</text>
</comment>
<dbReference type="InterPro" id="IPR003615">
    <property type="entry name" value="HNH_nuc"/>
</dbReference>
<evidence type="ECO:0000313" key="1">
    <source>
        <dbReference type="EMBL" id="MFC3324421.1"/>
    </source>
</evidence>
<evidence type="ECO:0000313" key="2">
    <source>
        <dbReference type="Proteomes" id="UP001595648"/>
    </source>
</evidence>
<gene>
    <name evidence="1" type="ORF">ACFOJ9_22035</name>
</gene>
<sequence length="262" mass="30061">MRFITFAHPPDLPKGWGKIYAGRVAGLTAQTTHKRRALFFKKHGSWKALKGWLSRVSSNKCWYCEAKSERAPLDVDHFRPKLAITVDGKKLVVGSGYYWIAYDWWNFRLSCQRCNRPEGDDSGTVRGKANEFPLEDERTRCRVPGGSLEAEASRFLDPCNETDCALLAHGIDGEVKPAAKDGTWDFQRADYTIKKLGFNAFNTPESRKRSWNTLDILIRHAGNHQDVIRCIEQHLSIEQEYWSFFRSAIGTHRDKPWVDALL</sequence>
<evidence type="ECO:0008006" key="3">
    <source>
        <dbReference type="Google" id="ProtNLM"/>
    </source>
</evidence>